<comment type="caution">
    <text evidence="2">The sequence shown here is derived from an EMBL/GenBank/DDBJ whole genome shotgun (WGS) entry which is preliminary data.</text>
</comment>
<proteinExistence type="predicted"/>
<protein>
    <recommendedName>
        <fullName evidence="4">Secreted protein</fullName>
    </recommendedName>
</protein>
<evidence type="ECO:0000313" key="2">
    <source>
        <dbReference type="EMBL" id="KAK7302088.1"/>
    </source>
</evidence>
<dbReference type="AlphaFoldDB" id="A0AAN9PLA1"/>
<reference evidence="2 3" key="1">
    <citation type="submission" date="2024-01" db="EMBL/GenBank/DDBJ databases">
        <title>The genomes of 5 underutilized Papilionoideae crops provide insights into root nodulation and disease resistance.</title>
        <authorList>
            <person name="Yuan L."/>
        </authorList>
    </citation>
    <scope>NUCLEOTIDE SEQUENCE [LARGE SCALE GENOMIC DNA]</scope>
    <source>
        <strain evidence="2">LY-2023</strain>
        <tissue evidence="2">Leaf</tissue>
    </source>
</reference>
<accession>A0AAN9PLA1</accession>
<keyword evidence="3" id="KW-1185">Reference proteome</keyword>
<feature type="chain" id="PRO_5042812624" description="Secreted protein" evidence="1">
    <location>
        <begin position="19"/>
        <end position="74"/>
    </location>
</feature>
<organism evidence="2 3">
    <name type="scientific">Clitoria ternatea</name>
    <name type="common">Butterfly pea</name>
    <dbReference type="NCBI Taxonomy" id="43366"/>
    <lineage>
        <taxon>Eukaryota</taxon>
        <taxon>Viridiplantae</taxon>
        <taxon>Streptophyta</taxon>
        <taxon>Embryophyta</taxon>
        <taxon>Tracheophyta</taxon>
        <taxon>Spermatophyta</taxon>
        <taxon>Magnoliopsida</taxon>
        <taxon>eudicotyledons</taxon>
        <taxon>Gunneridae</taxon>
        <taxon>Pentapetalae</taxon>
        <taxon>rosids</taxon>
        <taxon>fabids</taxon>
        <taxon>Fabales</taxon>
        <taxon>Fabaceae</taxon>
        <taxon>Papilionoideae</taxon>
        <taxon>50 kb inversion clade</taxon>
        <taxon>NPAAA clade</taxon>
        <taxon>indigoferoid/millettioid clade</taxon>
        <taxon>Phaseoleae</taxon>
        <taxon>Clitoria</taxon>
    </lineage>
</organism>
<evidence type="ECO:0008006" key="4">
    <source>
        <dbReference type="Google" id="ProtNLM"/>
    </source>
</evidence>
<feature type="signal peptide" evidence="1">
    <location>
        <begin position="1"/>
        <end position="18"/>
    </location>
</feature>
<keyword evidence="1" id="KW-0732">Signal</keyword>
<dbReference type="Proteomes" id="UP001359559">
    <property type="component" value="Unassembled WGS sequence"/>
</dbReference>
<evidence type="ECO:0000313" key="3">
    <source>
        <dbReference type="Proteomes" id="UP001359559"/>
    </source>
</evidence>
<evidence type="ECO:0000256" key="1">
    <source>
        <dbReference type="SAM" id="SignalP"/>
    </source>
</evidence>
<sequence>MSHDASLIFVVSLSASHGASVVSFVSLSTSYGPSLLSLVSLFGICNCEPLPTQKDVEYQLRFSHVIQNPSFVFL</sequence>
<name>A0AAN9PLA1_CLITE</name>
<gene>
    <name evidence="2" type="ORF">RJT34_12967</name>
</gene>
<dbReference type="EMBL" id="JAYKXN010000003">
    <property type="protein sequence ID" value="KAK7302088.1"/>
    <property type="molecule type" value="Genomic_DNA"/>
</dbReference>